<name>A0A5C7FB62_9BACT</name>
<sequence>MFPEPQLINGEAETVAYLSSLNADVEAGNLVLLPPDNFHKETNAQWINRRYLDKRTGEIFRVKGRMGGPGNQFSLERKTFRTKTVNQDGSLAIDSTYMVRYYKPPLFGHFSVHLEMTPPKPEAVGNTLTIDFSKHPHHYSKEVNRQVVESIVISAIARVFAVRRSQFSSARVVVKDLRVHHIDTGFDVLDYVVRRCLDQAFDDGAEQPGVVINDGMTVKKISMTGSGAIDIKVINEEA</sequence>
<evidence type="ECO:0000313" key="2">
    <source>
        <dbReference type="Proteomes" id="UP000321907"/>
    </source>
</evidence>
<gene>
    <name evidence="1" type="ORF">FUA23_19255</name>
</gene>
<dbReference type="EMBL" id="VOXD01000038">
    <property type="protein sequence ID" value="TXF86720.1"/>
    <property type="molecule type" value="Genomic_DNA"/>
</dbReference>
<reference evidence="1 2" key="1">
    <citation type="submission" date="2019-08" db="EMBL/GenBank/DDBJ databases">
        <title>Lewinella sp. strain SSH13 Genome sequencing and assembly.</title>
        <authorList>
            <person name="Kim I."/>
        </authorList>
    </citation>
    <scope>NUCLEOTIDE SEQUENCE [LARGE SCALE GENOMIC DNA]</scope>
    <source>
        <strain evidence="1 2">SSH13</strain>
    </source>
</reference>
<protein>
    <submittedName>
        <fullName evidence="1">Uncharacterized protein</fullName>
    </submittedName>
</protein>
<dbReference type="AlphaFoldDB" id="A0A5C7FB62"/>
<keyword evidence="2" id="KW-1185">Reference proteome</keyword>
<evidence type="ECO:0000313" key="1">
    <source>
        <dbReference type="EMBL" id="TXF86720.1"/>
    </source>
</evidence>
<dbReference type="Proteomes" id="UP000321907">
    <property type="component" value="Unassembled WGS sequence"/>
</dbReference>
<dbReference type="RefSeq" id="WP_147932401.1">
    <property type="nucleotide sequence ID" value="NZ_VOXD01000038.1"/>
</dbReference>
<comment type="caution">
    <text evidence="1">The sequence shown here is derived from an EMBL/GenBank/DDBJ whole genome shotgun (WGS) entry which is preliminary data.</text>
</comment>
<organism evidence="1 2">
    <name type="scientific">Neolewinella aurantiaca</name>
    <dbReference type="NCBI Taxonomy" id="2602767"/>
    <lineage>
        <taxon>Bacteria</taxon>
        <taxon>Pseudomonadati</taxon>
        <taxon>Bacteroidota</taxon>
        <taxon>Saprospiria</taxon>
        <taxon>Saprospirales</taxon>
        <taxon>Lewinellaceae</taxon>
        <taxon>Neolewinella</taxon>
    </lineage>
</organism>
<proteinExistence type="predicted"/>
<accession>A0A5C7FB62</accession>
<dbReference type="OrthoDB" id="9829527at2"/>